<keyword evidence="13" id="KW-0175">Coiled coil</keyword>
<feature type="domain" description="CBS" evidence="14">
    <location>
        <begin position="379"/>
        <end position="435"/>
    </location>
</feature>
<dbReference type="SUPFAM" id="SSF81891">
    <property type="entry name" value="Poly A polymerase C-terminal region-like"/>
    <property type="match status" value="1"/>
</dbReference>
<dbReference type="PANTHER" id="PTHR47788">
    <property type="entry name" value="POLYA POLYMERASE"/>
    <property type="match status" value="1"/>
</dbReference>
<dbReference type="CDD" id="cd05398">
    <property type="entry name" value="NT_ClassII-CCAase"/>
    <property type="match status" value="1"/>
</dbReference>
<reference evidence="15" key="1">
    <citation type="submission" date="2021-01" db="EMBL/GenBank/DDBJ databases">
        <title>Genomic Encyclopedia of Type Strains, Phase IV (KMG-IV): sequencing the most valuable type-strain genomes for metagenomic binning, comparative biology and taxonomic classification.</title>
        <authorList>
            <person name="Goeker M."/>
        </authorList>
    </citation>
    <scope>NUCLEOTIDE SEQUENCE</scope>
    <source>
        <strain evidence="15">DSM 23230</strain>
    </source>
</reference>
<dbReference type="SUPFAM" id="SSF81301">
    <property type="entry name" value="Nucleotidyltransferase"/>
    <property type="match status" value="1"/>
</dbReference>
<organism evidence="15 16">
    <name type="scientific">Halanaerobacter jeridensis</name>
    <dbReference type="NCBI Taxonomy" id="706427"/>
    <lineage>
        <taxon>Bacteria</taxon>
        <taxon>Bacillati</taxon>
        <taxon>Bacillota</taxon>
        <taxon>Clostridia</taxon>
        <taxon>Halanaerobiales</taxon>
        <taxon>Halobacteroidaceae</taxon>
        <taxon>Halanaerobacter</taxon>
    </lineage>
</organism>
<evidence type="ECO:0000256" key="12">
    <source>
        <dbReference type="RuleBase" id="RU003953"/>
    </source>
</evidence>
<dbReference type="SUPFAM" id="SSF54631">
    <property type="entry name" value="CBS-domain pair"/>
    <property type="match status" value="1"/>
</dbReference>
<protein>
    <submittedName>
        <fullName evidence="15">tRNA nucleotidyltransferase (CCA-adding enzyme)</fullName>
        <ecNumber evidence="15">2.7.7.72</ecNumber>
        <ecNumber evidence="15">3.1.3.-</ecNumber>
        <ecNumber evidence="15">3.1.4.-</ecNumber>
    </submittedName>
</protein>
<dbReference type="InterPro" id="IPR000644">
    <property type="entry name" value="CBS_dom"/>
</dbReference>
<dbReference type="SUPFAM" id="SSF64182">
    <property type="entry name" value="DHH phosphoesterases"/>
    <property type="match status" value="1"/>
</dbReference>
<dbReference type="EC" id="3.1.3.-" evidence="15"/>
<dbReference type="InterPro" id="IPR043519">
    <property type="entry name" value="NT_sf"/>
</dbReference>
<evidence type="ECO:0000259" key="14">
    <source>
        <dbReference type="PROSITE" id="PS51371"/>
    </source>
</evidence>
<evidence type="ECO:0000256" key="1">
    <source>
        <dbReference type="ARBA" id="ARBA00001946"/>
    </source>
</evidence>
<keyword evidence="15" id="KW-0378">Hydrolase</keyword>
<dbReference type="RefSeq" id="WP_204700022.1">
    <property type="nucleotide sequence ID" value="NZ_JAFBDQ010000001.1"/>
</dbReference>
<name>A0A938XU55_9FIRM</name>
<dbReference type="GO" id="GO:0000049">
    <property type="term" value="F:tRNA binding"/>
    <property type="evidence" value="ECO:0007669"/>
    <property type="project" value="UniProtKB-KW"/>
</dbReference>
<feature type="coiled-coil region" evidence="13">
    <location>
        <begin position="850"/>
        <end position="877"/>
    </location>
</feature>
<keyword evidence="9" id="KW-0460">Magnesium</keyword>
<comment type="caution">
    <text evidence="15">The sequence shown here is derived from an EMBL/GenBank/DDBJ whole genome shotgun (WGS) entry which is preliminary data.</text>
</comment>
<dbReference type="GO" id="GO:0000166">
    <property type="term" value="F:nucleotide binding"/>
    <property type="evidence" value="ECO:0007669"/>
    <property type="project" value="UniProtKB-KW"/>
</dbReference>
<dbReference type="Gene3D" id="3.90.1640.10">
    <property type="entry name" value="inorganic pyrophosphatase (n-terminal core)"/>
    <property type="match status" value="1"/>
</dbReference>
<evidence type="ECO:0000256" key="11">
    <source>
        <dbReference type="PROSITE-ProRule" id="PRU00703"/>
    </source>
</evidence>
<dbReference type="Pfam" id="PF00571">
    <property type="entry name" value="CBS"/>
    <property type="match status" value="2"/>
</dbReference>
<evidence type="ECO:0000256" key="9">
    <source>
        <dbReference type="ARBA" id="ARBA00022842"/>
    </source>
</evidence>
<dbReference type="SMART" id="SM00116">
    <property type="entry name" value="CBS"/>
    <property type="match status" value="2"/>
</dbReference>
<gene>
    <name evidence="15" type="ORF">JOC47_000124</name>
</gene>
<dbReference type="Pfam" id="PF01743">
    <property type="entry name" value="PolyA_pol"/>
    <property type="match status" value="1"/>
</dbReference>
<keyword evidence="11" id="KW-0129">CBS domain</keyword>
<keyword evidence="16" id="KW-1185">Reference proteome</keyword>
<keyword evidence="10 12" id="KW-0694">RNA-binding</keyword>
<dbReference type="CDD" id="cd04595">
    <property type="entry name" value="CBS_pair_DHH_polyA_Pol_assoc"/>
    <property type="match status" value="1"/>
</dbReference>
<dbReference type="PANTHER" id="PTHR47788:SF1">
    <property type="entry name" value="A-ADDING TRNA NUCLEOTIDYLTRANSFERASE"/>
    <property type="match status" value="1"/>
</dbReference>
<dbReference type="AlphaFoldDB" id="A0A938XU55"/>
<evidence type="ECO:0000256" key="13">
    <source>
        <dbReference type="SAM" id="Coils"/>
    </source>
</evidence>
<dbReference type="InterPro" id="IPR001667">
    <property type="entry name" value="DDH_dom"/>
</dbReference>
<keyword evidence="7" id="KW-0479">Metal-binding</keyword>
<evidence type="ECO:0000256" key="8">
    <source>
        <dbReference type="ARBA" id="ARBA00022741"/>
    </source>
</evidence>
<evidence type="ECO:0000256" key="2">
    <source>
        <dbReference type="ARBA" id="ARBA00007265"/>
    </source>
</evidence>
<keyword evidence="8" id="KW-0547">Nucleotide-binding</keyword>
<dbReference type="Gene3D" id="3.10.580.10">
    <property type="entry name" value="CBS-domain"/>
    <property type="match status" value="1"/>
</dbReference>
<evidence type="ECO:0000256" key="7">
    <source>
        <dbReference type="ARBA" id="ARBA00022723"/>
    </source>
</evidence>
<evidence type="ECO:0000256" key="6">
    <source>
        <dbReference type="ARBA" id="ARBA00022695"/>
    </source>
</evidence>
<comment type="cofactor">
    <cofactor evidence="1">
        <name>Mg(2+)</name>
        <dbReference type="ChEBI" id="CHEBI:18420"/>
    </cofactor>
</comment>
<keyword evidence="6 15" id="KW-0548">Nucleotidyltransferase</keyword>
<evidence type="ECO:0000313" key="15">
    <source>
        <dbReference type="EMBL" id="MBM7555300.1"/>
    </source>
</evidence>
<evidence type="ECO:0000313" key="16">
    <source>
        <dbReference type="Proteomes" id="UP000774000"/>
    </source>
</evidence>
<dbReference type="GO" id="GO:0004810">
    <property type="term" value="F:CCA tRNA nucleotidyltransferase activity"/>
    <property type="evidence" value="ECO:0007669"/>
    <property type="project" value="UniProtKB-EC"/>
</dbReference>
<feature type="domain" description="CBS" evidence="14">
    <location>
        <begin position="317"/>
        <end position="375"/>
    </location>
</feature>
<dbReference type="Gene3D" id="3.30.460.10">
    <property type="entry name" value="Beta Polymerase, domain 2"/>
    <property type="match status" value="1"/>
</dbReference>
<dbReference type="InterPro" id="IPR038763">
    <property type="entry name" value="DHH_sf"/>
</dbReference>
<comment type="similarity">
    <text evidence="2 12">Belongs to the tRNA nucleotidyltransferase/poly(A) polymerase family.</text>
</comment>
<dbReference type="PROSITE" id="PS51371">
    <property type="entry name" value="CBS"/>
    <property type="match status" value="2"/>
</dbReference>
<dbReference type="EC" id="3.1.4.-" evidence="15"/>
<keyword evidence="5" id="KW-0819">tRNA processing</keyword>
<dbReference type="Gene3D" id="3.10.310.30">
    <property type="match status" value="1"/>
</dbReference>
<dbReference type="EMBL" id="JAFBDQ010000001">
    <property type="protein sequence ID" value="MBM7555300.1"/>
    <property type="molecule type" value="Genomic_DNA"/>
</dbReference>
<dbReference type="GO" id="GO:0046872">
    <property type="term" value="F:metal ion binding"/>
    <property type="evidence" value="ECO:0007669"/>
    <property type="project" value="UniProtKB-KW"/>
</dbReference>
<evidence type="ECO:0000256" key="4">
    <source>
        <dbReference type="ARBA" id="ARBA00022679"/>
    </source>
</evidence>
<dbReference type="Gene3D" id="1.10.3090.10">
    <property type="entry name" value="cca-adding enzyme, domain 2"/>
    <property type="match status" value="1"/>
</dbReference>
<evidence type="ECO:0000256" key="10">
    <source>
        <dbReference type="ARBA" id="ARBA00022884"/>
    </source>
</evidence>
<proteinExistence type="inferred from homology"/>
<dbReference type="InterPro" id="IPR002646">
    <property type="entry name" value="PolA_pol_head_dom"/>
</dbReference>
<dbReference type="EC" id="2.7.7.72" evidence="15"/>
<accession>A0A938XU55</accession>
<dbReference type="InterPro" id="IPR046342">
    <property type="entry name" value="CBS_dom_sf"/>
</dbReference>
<evidence type="ECO:0000256" key="3">
    <source>
        <dbReference type="ARBA" id="ARBA00022555"/>
    </source>
</evidence>
<dbReference type="GO" id="GO:0008033">
    <property type="term" value="P:tRNA processing"/>
    <property type="evidence" value="ECO:0007669"/>
    <property type="project" value="UniProtKB-KW"/>
</dbReference>
<dbReference type="Proteomes" id="UP000774000">
    <property type="component" value="Unassembled WGS sequence"/>
</dbReference>
<sequence length="877" mass="100624">MEIIISHQRTDFDGLAAMVAAKKLHPEAVMVFSGKTTNNVKRYMSLYKDRITVKKPSDIDYKQINRIIMVDTRVAARIGPFSDLVEENDVDVLIYDHHLGRNNPIQNAEEIIEPVGATSTMLVDKIYSQGIDMTSFEATLFALGIYEDTGCLIYESTTSEDARAVGYLLDQGANLEIVEEYIEYSLNRKQQELFNKLLDSIHQISIKGYEIDIFQAEMEEYIPDVSLLAHKLNELHDADALFVLAKYNQKLLIVGRSNDDSINVGETLKYFGGGGHNRAASATIKTSDEWELIEWQEKVLQVVKEKINPAILVEDIMSTPVETITPDTTMREADQMMLRHGHSGLVVEKDNEIVGIISRRDIDKVRNYDLLHAPVKGYMRREVVTIEPNASLKEVQEAIVEHDIGRLPVVTAEGELIGIVTRSDLLKLFYGTDDYLKNRQNLYGRSLVQVQEKRYDISDKLELIDEQLLALLKKAGRMADSLDFDLYIVGGFPRDLVLGQVNHDLDLVVEGDGIEFARELSKELGGHLDIYHEFGTAVVSLEDLKLDIATTRVEYYPQVASLPEVEHGSIQQDLFRRDFTINALAIQLNQASFGQLVDYFSGKKDLEKGLIRLLHNFSLYDDPTRIFRGFRFASRYDYNFEENTEDLFKHAIELDVIEKLSSDRLFNKLELGLKDRNPVRFISLLDEYNILSYFSPGIEWNHETEILENNVTKVLDWLHDLEIVTSFEEWVLYLIVLVHGLNETEIKDFANKFNINKNLFDRLMTSLKADKYIRILHDAEDNSAIYYLLQGLAIEDMLFLLIKDFSLEEEIKLYLEKLQWTDIEVSGEEIIALGYSPGPIFREVLDEVRKAKLNGEVETYEEEKEYLEQLLAERESE</sequence>
<dbReference type="GO" id="GO:0016787">
    <property type="term" value="F:hydrolase activity"/>
    <property type="evidence" value="ECO:0007669"/>
    <property type="project" value="UniProtKB-KW"/>
</dbReference>
<evidence type="ECO:0000256" key="5">
    <source>
        <dbReference type="ARBA" id="ARBA00022694"/>
    </source>
</evidence>
<keyword evidence="4 12" id="KW-0808">Transferase</keyword>
<dbReference type="InterPro" id="IPR052390">
    <property type="entry name" value="tRNA_nt/polyA_polymerase"/>
</dbReference>
<keyword evidence="3" id="KW-0820">tRNA-binding</keyword>
<dbReference type="Pfam" id="PF01368">
    <property type="entry name" value="DHH"/>
    <property type="match status" value="1"/>
</dbReference>